<keyword evidence="1" id="KW-0472">Membrane</keyword>
<reference evidence="2 3" key="1">
    <citation type="submission" date="2018-11" db="EMBL/GenBank/DDBJ databases">
        <title>Novel Erysipelotrichaceae bacterium isolated from small intestine of a swine.</title>
        <authorList>
            <person name="Kim J.S."/>
            <person name="Choe H."/>
            <person name="Lee Y.R."/>
            <person name="Kim K.M."/>
            <person name="Park D.S."/>
        </authorList>
    </citation>
    <scope>NUCLEOTIDE SEQUENCE [LARGE SCALE GENOMIC DNA]</scope>
    <source>
        <strain evidence="2 3">SG0102</strain>
    </source>
</reference>
<feature type="transmembrane region" description="Helical" evidence="1">
    <location>
        <begin position="32"/>
        <end position="51"/>
    </location>
</feature>
<keyword evidence="1" id="KW-0812">Transmembrane</keyword>
<evidence type="ECO:0000256" key="1">
    <source>
        <dbReference type="SAM" id="Phobius"/>
    </source>
</evidence>
<gene>
    <name evidence="2" type="ORF">SG0102_27350</name>
</gene>
<accession>A0A3G9JP51</accession>
<keyword evidence="3" id="KW-1185">Reference proteome</keyword>
<dbReference type="EMBL" id="AP019309">
    <property type="protein sequence ID" value="BBH27801.1"/>
    <property type="molecule type" value="Genomic_DNA"/>
</dbReference>
<protein>
    <submittedName>
        <fullName evidence="2">Membrane protein</fullName>
    </submittedName>
</protein>
<evidence type="ECO:0000313" key="3">
    <source>
        <dbReference type="Proteomes" id="UP000268059"/>
    </source>
</evidence>
<dbReference type="OrthoDB" id="9779233at2"/>
<keyword evidence="1" id="KW-1133">Transmembrane helix</keyword>
<organism evidence="2 3">
    <name type="scientific">Intestinibaculum porci</name>
    <dbReference type="NCBI Taxonomy" id="2487118"/>
    <lineage>
        <taxon>Bacteria</taxon>
        <taxon>Bacillati</taxon>
        <taxon>Bacillota</taxon>
        <taxon>Erysipelotrichia</taxon>
        <taxon>Erysipelotrichales</taxon>
        <taxon>Erysipelotrichaceae</taxon>
        <taxon>Intestinibaculum</taxon>
    </lineage>
</organism>
<dbReference type="GO" id="GO:0016020">
    <property type="term" value="C:membrane"/>
    <property type="evidence" value="ECO:0007669"/>
    <property type="project" value="TreeGrafter"/>
</dbReference>
<dbReference type="AlphaFoldDB" id="A0A3G9JP51"/>
<dbReference type="Gene3D" id="1.20.120.1630">
    <property type="match status" value="1"/>
</dbReference>
<dbReference type="InterPro" id="IPR010721">
    <property type="entry name" value="UstE-like"/>
</dbReference>
<dbReference type="KEGG" id="ebm:SG0102_27350"/>
<proteinExistence type="predicted"/>
<dbReference type="RefSeq" id="WP_157983069.1">
    <property type="nucleotide sequence ID" value="NZ_AP019309.1"/>
</dbReference>
<evidence type="ECO:0000313" key="2">
    <source>
        <dbReference type="EMBL" id="BBH27801.1"/>
    </source>
</evidence>
<dbReference type="PANTHER" id="PTHR32251">
    <property type="entry name" value="3-OXO-5-ALPHA-STEROID 4-DEHYDROGENASE"/>
    <property type="match status" value="1"/>
</dbReference>
<dbReference type="PANTHER" id="PTHR32251:SF15">
    <property type="entry name" value="3-OXO-5-ALPHA-STEROID 4-DEHYDROGENASE (DUF1295)"/>
    <property type="match status" value="1"/>
</dbReference>
<feature type="transmembrane region" description="Helical" evidence="1">
    <location>
        <begin position="128"/>
        <end position="145"/>
    </location>
</feature>
<name>A0A3G9JP51_9FIRM</name>
<sequence length="263" mass="29610">MAVFPICILSVLIVALATSAVGFYKYAYFTSIGYGLAICGAGLTIACLFSGMISFPTFMCAFLLMLYGLRSTAFLIYREFKSQAYRNRITKASAMPIYAKIIVWLVLSIAYTFMVLPVLYRAYNGGEYGIFTIIGMFVMIAGLIVETVAEVERTLAKKANADGYVHTGLYQYMQCPNYFGTILFWFGTLISGIGGVFGVGQWLFCILGFLFVLYLTLARTKRMEIRRAEVYSDQEGYQEYARTTPLFIPFVPLYSLKTFKWIA</sequence>
<dbReference type="Pfam" id="PF06966">
    <property type="entry name" value="DUF1295"/>
    <property type="match status" value="1"/>
</dbReference>
<dbReference type="PROSITE" id="PS50244">
    <property type="entry name" value="S5A_REDUCTASE"/>
    <property type="match status" value="1"/>
</dbReference>
<feature type="transmembrane region" description="Helical" evidence="1">
    <location>
        <begin position="58"/>
        <end position="77"/>
    </location>
</feature>
<dbReference type="InParanoid" id="A0A3G9JP51"/>
<feature type="transmembrane region" description="Helical" evidence="1">
    <location>
        <begin position="184"/>
        <end position="217"/>
    </location>
</feature>
<feature type="transmembrane region" description="Helical" evidence="1">
    <location>
        <begin position="97"/>
        <end position="116"/>
    </location>
</feature>
<dbReference type="Proteomes" id="UP000268059">
    <property type="component" value="Chromosome"/>
</dbReference>